<reference evidence="2 3" key="1">
    <citation type="submission" date="2017-10" db="EMBL/GenBank/DDBJ databases">
        <title>Reclassification of Eubacterium combesii and discrepancies in the nomenclature of botulinum neurotoxin producing clostridia. Request for an Opinion.</title>
        <authorList>
            <person name="Dobritsa A.P."/>
            <person name="Kutumbaka K.K."/>
            <person name="Samadpour M."/>
        </authorList>
    </citation>
    <scope>NUCLEOTIDE SEQUENCE [LARGE SCALE GENOMIC DNA]</scope>
    <source>
        <strain evidence="2 3">DSM 20696</strain>
    </source>
</reference>
<organism evidence="2 3">
    <name type="scientific">Clostridium combesii</name>
    <dbReference type="NCBI Taxonomy" id="39481"/>
    <lineage>
        <taxon>Bacteria</taxon>
        <taxon>Bacillati</taxon>
        <taxon>Bacillota</taxon>
        <taxon>Clostridia</taxon>
        <taxon>Eubacteriales</taxon>
        <taxon>Clostridiaceae</taxon>
        <taxon>Clostridium</taxon>
    </lineage>
</organism>
<accession>A0A2G7HK69</accession>
<keyword evidence="1" id="KW-0812">Transmembrane</keyword>
<sequence>MGLFLKAQISPIIIFYKKIVIFFHFIIIKGCVKIFNFNISKIKITVSLHYFYTIFHMYMFFQP</sequence>
<keyword evidence="3" id="KW-1185">Reference proteome</keyword>
<dbReference type="EMBL" id="PEIK01000002">
    <property type="protein sequence ID" value="PIH05521.1"/>
    <property type="molecule type" value="Genomic_DNA"/>
</dbReference>
<feature type="transmembrane region" description="Helical" evidence="1">
    <location>
        <begin position="44"/>
        <end position="61"/>
    </location>
</feature>
<keyword evidence="1" id="KW-1133">Transmembrane helix</keyword>
<gene>
    <name evidence="2" type="ORF">CS538_03260</name>
</gene>
<evidence type="ECO:0000313" key="3">
    <source>
        <dbReference type="Proteomes" id="UP000231322"/>
    </source>
</evidence>
<dbReference type="AlphaFoldDB" id="A0A2G7HK69"/>
<comment type="caution">
    <text evidence="2">The sequence shown here is derived from an EMBL/GenBank/DDBJ whole genome shotgun (WGS) entry which is preliminary data.</text>
</comment>
<keyword evidence="1" id="KW-0472">Membrane</keyword>
<evidence type="ECO:0000313" key="2">
    <source>
        <dbReference type="EMBL" id="PIH05521.1"/>
    </source>
</evidence>
<name>A0A2G7HK69_9CLOT</name>
<evidence type="ECO:0000256" key="1">
    <source>
        <dbReference type="SAM" id="Phobius"/>
    </source>
</evidence>
<feature type="transmembrane region" description="Helical" evidence="1">
    <location>
        <begin position="12"/>
        <end position="32"/>
    </location>
</feature>
<protein>
    <submittedName>
        <fullName evidence="2">Uncharacterized protein</fullName>
    </submittedName>
</protein>
<dbReference type="Proteomes" id="UP000231322">
    <property type="component" value="Unassembled WGS sequence"/>
</dbReference>
<proteinExistence type="predicted"/>